<dbReference type="InterPro" id="IPR008271">
    <property type="entry name" value="Ser/Thr_kinase_AS"/>
</dbReference>
<evidence type="ECO:0000256" key="7">
    <source>
        <dbReference type="ARBA" id="ARBA00047899"/>
    </source>
</evidence>
<dbReference type="AlphaFoldDB" id="A0A167NS68"/>
<sequence length="530" mass="60022">MTKAEKIKRAERLIGKSIGDGRIYLHKIIGNGSFGVVMHAYGPRDEETGRFKEYAVKCMCKLMSIKEHILAADEILLHRKIAGGVGHPSILPFVEILQDSLWFYLVVEYCPNGDLFKEIVHRRRYYGNDELIKDVYTQLLDAVEHCHSHSVYHRDLKPENCLVKDNGETVLLMDFGLATQKLWSDEWGCGSRFYMAPEVYGTNKEPYRTDAADVWALGIILVNLVTGRNPWRKALPGDNVYDSFCRDPSSLQQILPISDELNDLLRRIFVTPSLRITIPDIREEVQRIESFLQLDSPALKSWQETLDRDRDAMLEANNLRPCPVCAVPIPKEPVVKTAGPNEGRFAEQNVRAGVADAQAPRGSSHAIPRKVMNWRQEVYENQQQYDENDEEMDPPAPSWSSGPSPREANSRLRRRSGRALLRSGSTHSQAFPITPQMATDFGAPAIAGSLSPSQIHRRGSIRRKLFTRNSQGYMDSTDEAVEGFSASITMENVEDEEREAHHRGLGQKMKKLMHRSMRALNSRAALEPID</sequence>
<gene>
    <name evidence="12" type="ORF">CALVIDRAFT_562403</name>
</gene>
<evidence type="ECO:0000256" key="1">
    <source>
        <dbReference type="ARBA" id="ARBA00012513"/>
    </source>
</evidence>
<dbReference type="EC" id="2.7.11.1" evidence="1"/>
<evidence type="ECO:0000256" key="2">
    <source>
        <dbReference type="ARBA" id="ARBA00022527"/>
    </source>
</evidence>
<reference evidence="12 13" key="1">
    <citation type="journal article" date="2016" name="Mol. Biol. Evol.">
        <title>Comparative Genomics of Early-Diverging Mushroom-Forming Fungi Provides Insights into the Origins of Lignocellulose Decay Capabilities.</title>
        <authorList>
            <person name="Nagy L.G."/>
            <person name="Riley R."/>
            <person name="Tritt A."/>
            <person name="Adam C."/>
            <person name="Daum C."/>
            <person name="Floudas D."/>
            <person name="Sun H."/>
            <person name="Yadav J.S."/>
            <person name="Pangilinan J."/>
            <person name="Larsson K.H."/>
            <person name="Matsuura K."/>
            <person name="Barry K."/>
            <person name="Labutti K."/>
            <person name="Kuo R."/>
            <person name="Ohm R.A."/>
            <person name="Bhattacharya S.S."/>
            <person name="Shirouzu T."/>
            <person name="Yoshinaga Y."/>
            <person name="Martin F.M."/>
            <person name="Grigoriev I.V."/>
            <person name="Hibbett D.S."/>
        </authorList>
    </citation>
    <scope>NUCLEOTIDE SEQUENCE [LARGE SCALE GENOMIC DNA]</scope>
    <source>
        <strain evidence="12 13">TUFC12733</strain>
    </source>
</reference>
<dbReference type="GO" id="GO:0005737">
    <property type="term" value="C:cytoplasm"/>
    <property type="evidence" value="ECO:0007669"/>
    <property type="project" value="TreeGrafter"/>
</dbReference>
<evidence type="ECO:0000256" key="5">
    <source>
        <dbReference type="ARBA" id="ARBA00022777"/>
    </source>
</evidence>
<dbReference type="Gene3D" id="1.10.510.10">
    <property type="entry name" value="Transferase(Phosphotransferase) domain 1"/>
    <property type="match status" value="1"/>
</dbReference>
<evidence type="ECO:0000256" key="9">
    <source>
        <dbReference type="PROSITE-ProRule" id="PRU10141"/>
    </source>
</evidence>
<keyword evidence="13" id="KW-1185">Reference proteome</keyword>
<dbReference type="PANTHER" id="PTHR24343">
    <property type="entry name" value="SERINE/THREONINE KINASE"/>
    <property type="match status" value="1"/>
</dbReference>
<dbReference type="PROSITE" id="PS00107">
    <property type="entry name" value="PROTEIN_KINASE_ATP"/>
    <property type="match status" value="1"/>
</dbReference>
<evidence type="ECO:0000259" key="11">
    <source>
        <dbReference type="PROSITE" id="PS50011"/>
    </source>
</evidence>
<dbReference type="SMART" id="SM00220">
    <property type="entry name" value="S_TKc"/>
    <property type="match status" value="1"/>
</dbReference>
<name>A0A167NS68_CALVF</name>
<keyword evidence="3" id="KW-0808">Transferase</keyword>
<dbReference type="SUPFAM" id="SSF56112">
    <property type="entry name" value="Protein kinase-like (PK-like)"/>
    <property type="match status" value="1"/>
</dbReference>
<feature type="region of interest" description="Disordered" evidence="10">
    <location>
        <begin position="384"/>
        <end position="413"/>
    </location>
</feature>
<accession>A0A167NS68</accession>
<proteinExistence type="predicted"/>
<evidence type="ECO:0000256" key="4">
    <source>
        <dbReference type="ARBA" id="ARBA00022741"/>
    </source>
</evidence>
<keyword evidence="2" id="KW-0723">Serine/threonine-protein kinase</keyword>
<dbReference type="GO" id="GO:0005524">
    <property type="term" value="F:ATP binding"/>
    <property type="evidence" value="ECO:0007669"/>
    <property type="project" value="UniProtKB-UniRule"/>
</dbReference>
<dbReference type="PROSITE" id="PS50011">
    <property type="entry name" value="PROTEIN_KINASE_DOM"/>
    <property type="match status" value="1"/>
</dbReference>
<dbReference type="PANTHER" id="PTHR24343:SF541">
    <property type="entry name" value="SERINE_THREONINE-PROTEIN KINASE SKS1-RELATED"/>
    <property type="match status" value="1"/>
</dbReference>
<dbReference type="GO" id="GO:0005634">
    <property type="term" value="C:nucleus"/>
    <property type="evidence" value="ECO:0007669"/>
    <property type="project" value="TreeGrafter"/>
</dbReference>
<keyword evidence="4 9" id="KW-0547">Nucleotide-binding</keyword>
<feature type="binding site" evidence="9">
    <location>
        <position position="57"/>
    </location>
    <ligand>
        <name>ATP</name>
        <dbReference type="ChEBI" id="CHEBI:30616"/>
    </ligand>
</feature>
<feature type="domain" description="Protein kinase" evidence="11">
    <location>
        <begin position="23"/>
        <end position="292"/>
    </location>
</feature>
<dbReference type="OrthoDB" id="541276at2759"/>
<dbReference type="GO" id="GO:0004674">
    <property type="term" value="F:protein serine/threonine kinase activity"/>
    <property type="evidence" value="ECO:0007669"/>
    <property type="project" value="UniProtKB-KW"/>
</dbReference>
<dbReference type="InterPro" id="IPR017441">
    <property type="entry name" value="Protein_kinase_ATP_BS"/>
</dbReference>
<dbReference type="Proteomes" id="UP000076738">
    <property type="component" value="Unassembled WGS sequence"/>
</dbReference>
<comment type="catalytic activity">
    <reaction evidence="7">
        <text>L-threonyl-[protein] + ATP = O-phospho-L-threonyl-[protein] + ADP + H(+)</text>
        <dbReference type="Rhea" id="RHEA:46608"/>
        <dbReference type="Rhea" id="RHEA-COMP:11060"/>
        <dbReference type="Rhea" id="RHEA-COMP:11605"/>
        <dbReference type="ChEBI" id="CHEBI:15378"/>
        <dbReference type="ChEBI" id="CHEBI:30013"/>
        <dbReference type="ChEBI" id="CHEBI:30616"/>
        <dbReference type="ChEBI" id="CHEBI:61977"/>
        <dbReference type="ChEBI" id="CHEBI:456216"/>
        <dbReference type="EC" id="2.7.11.1"/>
    </reaction>
</comment>
<organism evidence="12 13">
    <name type="scientific">Calocera viscosa (strain TUFC12733)</name>
    <dbReference type="NCBI Taxonomy" id="1330018"/>
    <lineage>
        <taxon>Eukaryota</taxon>
        <taxon>Fungi</taxon>
        <taxon>Dikarya</taxon>
        <taxon>Basidiomycota</taxon>
        <taxon>Agaricomycotina</taxon>
        <taxon>Dacrymycetes</taxon>
        <taxon>Dacrymycetales</taxon>
        <taxon>Dacrymycetaceae</taxon>
        <taxon>Calocera</taxon>
    </lineage>
</organism>
<dbReference type="EMBL" id="KV417277">
    <property type="protein sequence ID" value="KZO98008.1"/>
    <property type="molecule type" value="Genomic_DNA"/>
</dbReference>
<dbReference type="PROSITE" id="PS00108">
    <property type="entry name" value="PROTEIN_KINASE_ST"/>
    <property type="match status" value="1"/>
</dbReference>
<dbReference type="InterPro" id="IPR011009">
    <property type="entry name" value="Kinase-like_dom_sf"/>
</dbReference>
<evidence type="ECO:0000256" key="8">
    <source>
        <dbReference type="ARBA" id="ARBA00048679"/>
    </source>
</evidence>
<evidence type="ECO:0000313" key="12">
    <source>
        <dbReference type="EMBL" id="KZO98008.1"/>
    </source>
</evidence>
<evidence type="ECO:0000313" key="13">
    <source>
        <dbReference type="Proteomes" id="UP000076738"/>
    </source>
</evidence>
<keyword evidence="6 9" id="KW-0067">ATP-binding</keyword>
<dbReference type="Pfam" id="PF00069">
    <property type="entry name" value="Pkinase"/>
    <property type="match status" value="1"/>
</dbReference>
<dbReference type="InterPro" id="IPR000719">
    <property type="entry name" value="Prot_kinase_dom"/>
</dbReference>
<evidence type="ECO:0000256" key="10">
    <source>
        <dbReference type="SAM" id="MobiDB-lite"/>
    </source>
</evidence>
<protein>
    <recommendedName>
        <fullName evidence="1">non-specific serine/threonine protein kinase</fullName>
        <ecNumber evidence="1">2.7.11.1</ecNumber>
    </recommendedName>
</protein>
<dbReference type="STRING" id="1330018.A0A167NS68"/>
<evidence type="ECO:0000256" key="3">
    <source>
        <dbReference type="ARBA" id="ARBA00022679"/>
    </source>
</evidence>
<keyword evidence="5 12" id="KW-0418">Kinase</keyword>
<evidence type="ECO:0000256" key="6">
    <source>
        <dbReference type="ARBA" id="ARBA00022840"/>
    </source>
</evidence>
<comment type="catalytic activity">
    <reaction evidence="8">
        <text>L-seryl-[protein] + ATP = O-phospho-L-seryl-[protein] + ADP + H(+)</text>
        <dbReference type="Rhea" id="RHEA:17989"/>
        <dbReference type="Rhea" id="RHEA-COMP:9863"/>
        <dbReference type="Rhea" id="RHEA-COMP:11604"/>
        <dbReference type="ChEBI" id="CHEBI:15378"/>
        <dbReference type="ChEBI" id="CHEBI:29999"/>
        <dbReference type="ChEBI" id="CHEBI:30616"/>
        <dbReference type="ChEBI" id="CHEBI:83421"/>
        <dbReference type="ChEBI" id="CHEBI:456216"/>
        <dbReference type="EC" id="2.7.11.1"/>
    </reaction>
</comment>